<keyword evidence="2" id="KW-0472">Membrane</keyword>
<evidence type="ECO:0000313" key="4">
    <source>
        <dbReference type="Proteomes" id="UP000663859"/>
    </source>
</evidence>
<organism evidence="3 4">
    <name type="scientific">Candidatus Methylacidithermus pantelleriae</name>
    <dbReference type="NCBI Taxonomy" id="2744239"/>
    <lineage>
        <taxon>Bacteria</taxon>
        <taxon>Pseudomonadati</taxon>
        <taxon>Verrucomicrobiota</taxon>
        <taxon>Methylacidiphilae</taxon>
        <taxon>Methylacidiphilales</taxon>
        <taxon>Methylacidiphilaceae</taxon>
        <taxon>Candidatus Methylacidithermus</taxon>
    </lineage>
</organism>
<feature type="transmembrane region" description="Helical" evidence="2">
    <location>
        <begin position="364"/>
        <end position="382"/>
    </location>
</feature>
<dbReference type="Proteomes" id="UP000663859">
    <property type="component" value="Unassembled WGS sequence"/>
</dbReference>
<dbReference type="PRINTS" id="PR00702">
    <property type="entry name" value="ACRIFLAVINRP"/>
</dbReference>
<name>A0A8J2BRV4_9BACT</name>
<sequence length="1059" mass="116560">MTLPELSIRRPVFAWMLMAALILFGTISLSRMGISQLPEIDFPVLTINLMWPGATPETMETEIVDPVEQAIISADGLRQITSYIQQGQASVILEFDVSRNIDAALTEVQSKLSAVKLPADANLPILVKDNPEDQPILLLGLASSRRSLRDLVVYVDLYLHDTFQIVPGVAEITLFGFTERNLRVWVQNEKLKPLQLTILDVQTALQQEQVEVAAGYVENQKKELNVRAMAEGLTPEQVGAIQIKRRGTEPIYQSRIRIRDVARVEDGLNDVRRLAVLQGGVGLALGIKKQPGANTVAVARAVKKKLEEIRPTLPSDIELKVVYDTTRYIEDSVNETLFTLFLSAIVTGLACFLFLGSWSSTLNVLFAIPTSVMGSFIVMYFMGFTRNFFTLLGLSLAIGIVVDDAIMVLENIVRHREQGLGRVAAARLGANEITFAAIAASVAIMAIFLPVAFMQGIIGQYFFQFGVTISAAVAFSLLEAVTLTPMRCSQLLEPPNRARGLPKMTAAVFGYLARIYRKTLESCLRHPGWVLAGSALAFAVSLAFLRTLPREFLPPQDTGYFLLRVQAPIGSSLEFTTRKLIQCEELLRKHPEVASFFGQVGGPTFRTGAPAGNLVDSEVNVGTIYVSLVPRERRRKSQAQLMRELREELQKIPSLRITVQDLSSRAFTTGRGFPVELSIRGSNYEQLQKIAHRVMEKLAATHLFEDLDTDFRTGMPEVRVFPDRVAAAAYGVPITTIANTVAAAIGGVTQSQFTNGERRYDIRIRLDAGERVRPEDILKLDVRTITNEVIPIRSVVKLETVPTHQTLVRRQRQRAITLFANVAPNVSQAEALQVAERVARKELPSGFQLYLTGGAQSFREAFSSLSFAMWLGVVISYMVLASQFNSLIYPLVILLALPFSLTGALLALYLTRQSLNLYSMIGMVLLMGIAKKNSILLVDFANRRREEGGLSPKEALLEAGPIRLRPILMTSFATLAAAIPPALALGPGTESRVPMAVTILGGVLVSTLFTLLVVPCAYLVVSREGPRRPAYRAQKEPLTGKPEELGIPATPLPRSPSQE</sequence>
<feature type="transmembrane region" description="Helical" evidence="2">
    <location>
        <begin position="433"/>
        <end position="454"/>
    </location>
</feature>
<dbReference type="InterPro" id="IPR001036">
    <property type="entry name" value="Acrflvin-R"/>
</dbReference>
<dbReference type="RefSeq" id="WP_174582888.1">
    <property type="nucleotide sequence ID" value="NZ_CAJNOB010000006.1"/>
</dbReference>
<accession>A0A8J2BRV4</accession>
<feature type="transmembrane region" description="Helical" evidence="2">
    <location>
        <begin position="995"/>
        <end position="1021"/>
    </location>
</feature>
<dbReference type="SUPFAM" id="SSF82693">
    <property type="entry name" value="Multidrug efflux transporter AcrB pore domain, PN1, PN2, PC1 and PC2 subdomains"/>
    <property type="match status" value="3"/>
</dbReference>
<dbReference type="Gene3D" id="1.20.1640.10">
    <property type="entry name" value="Multidrug efflux transporter AcrB transmembrane domain"/>
    <property type="match status" value="2"/>
</dbReference>
<protein>
    <submittedName>
        <fullName evidence="3">CzcA family heavy metal efflux pump/hydrophobe/amphiphile efflux-1 (HAE1) family protein</fullName>
    </submittedName>
</protein>
<dbReference type="Gene3D" id="3.30.70.1430">
    <property type="entry name" value="Multidrug efflux transporter AcrB pore domain"/>
    <property type="match status" value="2"/>
</dbReference>
<dbReference type="AlphaFoldDB" id="A0A8J2BRV4"/>
<proteinExistence type="predicted"/>
<evidence type="ECO:0000313" key="3">
    <source>
        <dbReference type="EMBL" id="CAF0693453.1"/>
    </source>
</evidence>
<feature type="transmembrane region" description="Helical" evidence="2">
    <location>
        <begin position="887"/>
        <end position="911"/>
    </location>
</feature>
<dbReference type="SUPFAM" id="SSF82866">
    <property type="entry name" value="Multidrug efflux transporter AcrB transmembrane domain"/>
    <property type="match status" value="2"/>
</dbReference>
<feature type="transmembrane region" description="Helical" evidence="2">
    <location>
        <begin position="861"/>
        <end position="880"/>
    </location>
</feature>
<feature type="transmembrane region" description="Helical" evidence="2">
    <location>
        <begin position="962"/>
        <end position="983"/>
    </location>
</feature>
<dbReference type="SUPFAM" id="SSF82714">
    <property type="entry name" value="Multidrug efflux transporter AcrB TolC docking domain, DN and DC subdomains"/>
    <property type="match status" value="2"/>
</dbReference>
<dbReference type="InterPro" id="IPR027463">
    <property type="entry name" value="AcrB_DN_DC_subdom"/>
</dbReference>
<dbReference type="EMBL" id="CAJNOB010000006">
    <property type="protein sequence ID" value="CAF0693453.1"/>
    <property type="molecule type" value="Genomic_DNA"/>
</dbReference>
<feature type="transmembrane region" description="Helical" evidence="2">
    <location>
        <begin position="389"/>
        <end position="413"/>
    </location>
</feature>
<evidence type="ECO:0000256" key="1">
    <source>
        <dbReference type="SAM" id="MobiDB-lite"/>
    </source>
</evidence>
<reference evidence="3" key="1">
    <citation type="submission" date="2021-02" db="EMBL/GenBank/DDBJ databases">
        <authorList>
            <person name="Cremers G."/>
            <person name="Picone N."/>
        </authorList>
    </citation>
    <scope>NUCLEOTIDE SEQUENCE</scope>
    <source>
        <strain evidence="3">PQ17</strain>
    </source>
</reference>
<dbReference type="GO" id="GO:0042910">
    <property type="term" value="F:xenobiotic transmembrane transporter activity"/>
    <property type="evidence" value="ECO:0007669"/>
    <property type="project" value="TreeGrafter"/>
</dbReference>
<dbReference type="Gene3D" id="3.30.70.1440">
    <property type="entry name" value="Multidrug efflux transporter AcrB pore domain"/>
    <property type="match status" value="1"/>
</dbReference>
<dbReference type="GO" id="GO:0005886">
    <property type="term" value="C:plasma membrane"/>
    <property type="evidence" value="ECO:0007669"/>
    <property type="project" value="TreeGrafter"/>
</dbReference>
<keyword evidence="2" id="KW-1133">Transmembrane helix</keyword>
<feature type="region of interest" description="Disordered" evidence="1">
    <location>
        <begin position="1029"/>
        <end position="1059"/>
    </location>
</feature>
<dbReference type="PANTHER" id="PTHR32063">
    <property type="match status" value="1"/>
</dbReference>
<dbReference type="Gene3D" id="3.30.70.1320">
    <property type="entry name" value="Multidrug efflux transporter AcrB pore domain like"/>
    <property type="match status" value="1"/>
</dbReference>
<feature type="compositionally biased region" description="Pro residues" evidence="1">
    <location>
        <begin position="1050"/>
        <end position="1059"/>
    </location>
</feature>
<keyword evidence="4" id="KW-1185">Reference proteome</keyword>
<dbReference type="PANTHER" id="PTHR32063:SF0">
    <property type="entry name" value="SWARMING MOTILITY PROTEIN SWRC"/>
    <property type="match status" value="1"/>
</dbReference>
<feature type="transmembrane region" description="Helical" evidence="2">
    <location>
        <begin position="12"/>
        <end position="30"/>
    </location>
</feature>
<feature type="transmembrane region" description="Helical" evidence="2">
    <location>
        <begin position="528"/>
        <end position="548"/>
    </location>
</feature>
<feature type="transmembrane region" description="Helical" evidence="2">
    <location>
        <begin position="461"/>
        <end position="478"/>
    </location>
</feature>
<comment type="caution">
    <text evidence="3">The sequence shown here is derived from an EMBL/GenBank/DDBJ whole genome shotgun (WGS) entry which is preliminary data.</text>
</comment>
<evidence type="ECO:0000256" key="2">
    <source>
        <dbReference type="SAM" id="Phobius"/>
    </source>
</evidence>
<gene>
    <name evidence="3" type="ORF">MPNT_140007</name>
</gene>
<feature type="transmembrane region" description="Helical" evidence="2">
    <location>
        <begin position="337"/>
        <end position="358"/>
    </location>
</feature>
<keyword evidence="2" id="KW-0812">Transmembrane</keyword>
<dbReference type="Gene3D" id="3.30.2090.10">
    <property type="entry name" value="Multidrug efflux transporter AcrB TolC docking domain, DN and DC subdomains"/>
    <property type="match status" value="2"/>
</dbReference>
<dbReference type="Pfam" id="PF00873">
    <property type="entry name" value="ACR_tran"/>
    <property type="match status" value="1"/>
</dbReference>